<dbReference type="SUPFAM" id="SSF48452">
    <property type="entry name" value="TPR-like"/>
    <property type="match status" value="1"/>
</dbReference>
<dbReference type="InterPro" id="IPR051677">
    <property type="entry name" value="AfsR-DnrI-RedD_regulator"/>
</dbReference>
<dbReference type="PROSITE" id="PS51755">
    <property type="entry name" value="OMPR_PHOB"/>
    <property type="match status" value="1"/>
</dbReference>
<evidence type="ECO:0000256" key="7">
    <source>
        <dbReference type="SAM" id="MobiDB-lite"/>
    </source>
</evidence>
<comment type="similarity">
    <text evidence="1">Belongs to the AfsR/DnrI/RedD regulatory family.</text>
</comment>
<evidence type="ECO:0000256" key="3">
    <source>
        <dbReference type="ARBA" id="ARBA00023015"/>
    </source>
</evidence>
<evidence type="ECO:0000256" key="2">
    <source>
        <dbReference type="ARBA" id="ARBA00023012"/>
    </source>
</evidence>
<dbReference type="InterPro" id="IPR005158">
    <property type="entry name" value="BTAD"/>
</dbReference>
<feature type="compositionally biased region" description="Low complexity" evidence="7">
    <location>
        <begin position="301"/>
        <end position="331"/>
    </location>
</feature>
<feature type="compositionally biased region" description="Gly residues" evidence="7">
    <location>
        <begin position="332"/>
        <end position="343"/>
    </location>
</feature>
<evidence type="ECO:0000256" key="4">
    <source>
        <dbReference type="ARBA" id="ARBA00023125"/>
    </source>
</evidence>
<feature type="compositionally biased region" description="Low complexity" evidence="7">
    <location>
        <begin position="362"/>
        <end position="375"/>
    </location>
</feature>
<feature type="region of interest" description="Disordered" evidence="7">
    <location>
        <begin position="240"/>
        <end position="410"/>
    </location>
</feature>
<dbReference type="InterPro" id="IPR016032">
    <property type="entry name" value="Sig_transdc_resp-reg_C-effctor"/>
</dbReference>
<evidence type="ECO:0000256" key="6">
    <source>
        <dbReference type="PROSITE-ProRule" id="PRU01091"/>
    </source>
</evidence>
<accession>A0ABV3EZY4</accession>
<proteinExistence type="inferred from homology"/>
<evidence type="ECO:0000313" key="10">
    <source>
        <dbReference type="Proteomes" id="UP001551584"/>
    </source>
</evidence>
<feature type="domain" description="OmpR/PhoB-type" evidence="8">
    <location>
        <begin position="1"/>
        <end position="90"/>
    </location>
</feature>
<dbReference type="EMBL" id="JBEZNA010000157">
    <property type="protein sequence ID" value="MEU9581773.1"/>
    <property type="molecule type" value="Genomic_DNA"/>
</dbReference>
<dbReference type="Pfam" id="PF00486">
    <property type="entry name" value="Trans_reg_C"/>
    <property type="match status" value="1"/>
</dbReference>
<organism evidence="9 10">
    <name type="scientific">Streptomyces chilikensis</name>
    <dbReference type="NCBI Taxonomy" id="1194079"/>
    <lineage>
        <taxon>Bacteria</taxon>
        <taxon>Bacillati</taxon>
        <taxon>Actinomycetota</taxon>
        <taxon>Actinomycetes</taxon>
        <taxon>Kitasatosporales</taxon>
        <taxon>Streptomycetaceae</taxon>
        <taxon>Streptomyces</taxon>
    </lineage>
</organism>
<dbReference type="PANTHER" id="PTHR35807:SF1">
    <property type="entry name" value="TRANSCRIPTIONAL REGULATOR REDD"/>
    <property type="match status" value="1"/>
</dbReference>
<gene>
    <name evidence="9" type="ORF">AB0D95_31680</name>
</gene>
<keyword evidence="10" id="KW-1185">Reference proteome</keyword>
<evidence type="ECO:0000313" key="9">
    <source>
        <dbReference type="EMBL" id="MEU9581773.1"/>
    </source>
</evidence>
<dbReference type="RefSeq" id="WP_359278717.1">
    <property type="nucleotide sequence ID" value="NZ_JBEZNA010000157.1"/>
</dbReference>
<dbReference type="Pfam" id="PF03704">
    <property type="entry name" value="BTAD"/>
    <property type="match status" value="1"/>
</dbReference>
<feature type="compositionally biased region" description="Basic and acidic residues" evidence="7">
    <location>
        <begin position="377"/>
        <end position="387"/>
    </location>
</feature>
<dbReference type="SMART" id="SM01043">
    <property type="entry name" value="BTAD"/>
    <property type="match status" value="1"/>
</dbReference>
<protein>
    <submittedName>
        <fullName evidence="9">BTAD domain-containing putative transcriptional regulator</fullName>
    </submittedName>
</protein>
<dbReference type="Gene3D" id="1.25.40.10">
    <property type="entry name" value="Tetratricopeptide repeat domain"/>
    <property type="match status" value="1"/>
</dbReference>
<dbReference type="Proteomes" id="UP001551584">
    <property type="component" value="Unassembled WGS sequence"/>
</dbReference>
<dbReference type="InterPro" id="IPR036388">
    <property type="entry name" value="WH-like_DNA-bd_sf"/>
</dbReference>
<dbReference type="SMART" id="SM00862">
    <property type="entry name" value="Trans_reg_C"/>
    <property type="match status" value="1"/>
</dbReference>
<sequence length="410" mass="40642">MRYQVLGTTQATRPDGTPVPVGGARLRALLTLLALRAGRAVPSAVLVDEVWAGEPPADATGALQALVGRLRRTLGADAVTSAEGGYRLAADPDDVDLHRFDRLATDGLRALDGGDPAKAAHALDEALALWRGPALADLPDPGACAARWEARRLEVRRARLTAALALGEAAAALPDLTALCEAHPLDEPLQALRLRALAATGRPAEALAAYGDLRRHLADTLGTDPGPVLRAVYADLLRGDADPHGAGPHGAVTSPAPRSGARAAAAARPLAHRAGPSPPPGDAAGEGVPGGGGAESGGAAGPEETGGPVPGPGRAARSAAGSGPDAWAGAAGAEGGYAPGGTAGPHRVPGRGEPAGPGPVAGRGAAVPGDAAGPGEADGRGRGGDPHRRPRPGARRGGHPREVPRAQGPP</sequence>
<feature type="compositionally biased region" description="Basic residues" evidence="7">
    <location>
        <begin position="388"/>
        <end position="398"/>
    </location>
</feature>
<dbReference type="PANTHER" id="PTHR35807">
    <property type="entry name" value="TRANSCRIPTIONAL REGULATOR REDD-RELATED"/>
    <property type="match status" value="1"/>
</dbReference>
<reference evidence="9 10" key="1">
    <citation type="submission" date="2024-06" db="EMBL/GenBank/DDBJ databases">
        <title>The Natural Products Discovery Center: Release of the First 8490 Sequenced Strains for Exploring Actinobacteria Biosynthetic Diversity.</title>
        <authorList>
            <person name="Kalkreuter E."/>
            <person name="Kautsar S.A."/>
            <person name="Yang D."/>
            <person name="Bader C.D."/>
            <person name="Teijaro C.N."/>
            <person name="Fluegel L."/>
            <person name="Davis C.M."/>
            <person name="Simpson J.R."/>
            <person name="Lauterbach L."/>
            <person name="Steele A.D."/>
            <person name="Gui C."/>
            <person name="Meng S."/>
            <person name="Li G."/>
            <person name="Viehrig K."/>
            <person name="Ye F."/>
            <person name="Su P."/>
            <person name="Kiefer A.F."/>
            <person name="Nichols A."/>
            <person name="Cepeda A.J."/>
            <person name="Yan W."/>
            <person name="Fan B."/>
            <person name="Jiang Y."/>
            <person name="Adhikari A."/>
            <person name="Zheng C.-J."/>
            <person name="Schuster L."/>
            <person name="Cowan T.M."/>
            <person name="Smanski M.J."/>
            <person name="Chevrette M.G."/>
            <person name="De Carvalho L.P.S."/>
            <person name="Shen B."/>
        </authorList>
    </citation>
    <scope>NUCLEOTIDE SEQUENCE [LARGE SCALE GENOMIC DNA]</scope>
    <source>
        <strain evidence="9 10">NPDC048117</strain>
    </source>
</reference>
<evidence type="ECO:0000256" key="1">
    <source>
        <dbReference type="ARBA" id="ARBA00005820"/>
    </source>
</evidence>
<dbReference type="InterPro" id="IPR001867">
    <property type="entry name" value="OmpR/PhoB-type_DNA-bd"/>
</dbReference>
<dbReference type="InterPro" id="IPR011990">
    <property type="entry name" value="TPR-like_helical_dom_sf"/>
</dbReference>
<feature type="compositionally biased region" description="Gly residues" evidence="7">
    <location>
        <begin position="287"/>
        <end position="300"/>
    </location>
</feature>
<feature type="non-terminal residue" evidence="9">
    <location>
        <position position="410"/>
    </location>
</feature>
<keyword evidence="4 6" id="KW-0238">DNA-binding</keyword>
<feature type="DNA-binding region" description="OmpR/PhoB-type" evidence="6">
    <location>
        <begin position="1"/>
        <end position="90"/>
    </location>
</feature>
<keyword evidence="3" id="KW-0805">Transcription regulation</keyword>
<dbReference type="SUPFAM" id="SSF46894">
    <property type="entry name" value="C-terminal effector domain of the bipartite response regulators"/>
    <property type="match status" value="1"/>
</dbReference>
<keyword evidence="5" id="KW-0804">Transcription</keyword>
<name>A0ABV3EZY4_9ACTN</name>
<evidence type="ECO:0000259" key="8">
    <source>
        <dbReference type="PROSITE" id="PS51755"/>
    </source>
</evidence>
<feature type="compositionally biased region" description="Low complexity" evidence="7">
    <location>
        <begin position="254"/>
        <end position="275"/>
    </location>
</feature>
<evidence type="ECO:0000256" key="5">
    <source>
        <dbReference type="ARBA" id="ARBA00023163"/>
    </source>
</evidence>
<comment type="caution">
    <text evidence="9">The sequence shown here is derived from an EMBL/GenBank/DDBJ whole genome shotgun (WGS) entry which is preliminary data.</text>
</comment>
<dbReference type="CDD" id="cd15831">
    <property type="entry name" value="BTAD"/>
    <property type="match status" value="1"/>
</dbReference>
<dbReference type="Gene3D" id="1.10.10.10">
    <property type="entry name" value="Winged helix-like DNA-binding domain superfamily/Winged helix DNA-binding domain"/>
    <property type="match status" value="1"/>
</dbReference>
<keyword evidence="2" id="KW-0902">Two-component regulatory system</keyword>